<organism evidence="13 14">
    <name type="scientific">Chlorella sorokiniana</name>
    <name type="common">Freshwater green alga</name>
    <dbReference type="NCBI Taxonomy" id="3076"/>
    <lineage>
        <taxon>Eukaryota</taxon>
        <taxon>Viridiplantae</taxon>
        <taxon>Chlorophyta</taxon>
        <taxon>core chlorophytes</taxon>
        <taxon>Trebouxiophyceae</taxon>
        <taxon>Chlorellales</taxon>
        <taxon>Chlorellaceae</taxon>
        <taxon>Chlorella clade</taxon>
        <taxon>Chlorella</taxon>
    </lineage>
</organism>
<dbReference type="EMBL" id="LHPG02000002">
    <property type="protein sequence ID" value="PRW60385.1"/>
    <property type="molecule type" value="Genomic_DNA"/>
</dbReference>
<dbReference type="Gene3D" id="3.40.462.20">
    <property type="match status" value="1"/>
</dbReference>
<evidence type="ECO:0000313" key="13">
    <source>
        <dbReference type="EMBL" id="PRW60385.1"/>
    </source>
</evidence>
<dbReference type="CDD" id="cd00165">
    <property type="entry name" value="S4"/>
    <property type="match status" value="1"/>
</dbReference>
<evidence type="ECO:0000256" key="3">
    <source>
        <dbReference type="ARBA" id="ARBA00005466"/>
    </source>
</evidence>
<dbReference type="Pfam" id="PF01479">
    <property type="entry name" value="S4"/>
    <property type="match status" value="1"/>
</dbReference>
<feature type="compositionally biased region" description="Low complexity" evidence="10">
    <location>
        <begin position="1176"/>
        <end position="1198"/>
    </location>
</feature>
<evidence type="ECO:0000256" key="1">
    <source>
        <dbReference type="ARBA" id="ARBA00000073"/>
    </source>
</evidence>
<feature type="compositionally biased region" description="Gly residues" evidence="10">
    <location>
        <begin position="206"/>
        <end position="215"/>
    </location>
</feature>
<dbReference type="InterPro" id="IPR036986">
    <property type="entry name" value="S4_RNA-bd_sf"/>
</dbReference>
<dbReference type="InterPro" id="IPR012951">
    <property type="entry name" value="BBE"/>
</dbReference>
<dbReference type="InterPro" id="IPR016167">
    <property type="entry name" value="FAD-bd_PCMH_sub1"/>
</dbReference>
<evidence type="ECO:0000256" key="8">
    <source>
        <dbReference type="ARBA" id="ARBA00023235"/>
    </source>
</evidence>
<dbReference type="InterPro" id="IPR006224">
    <property type="entry name" value="PsdUridine_synth_RluA-like_CS"/>
</dbReference>
<feature type="domain" description="FAD-binding PCMH-type" evidence="12">
    <location>
        <begin position="727"/>
        <end position="900"/>
    </location>
</feature>
<dbReference type="CDD" id="cd02869">
    <property type="entry name" value="PseudoU_synth_RluA_like"/>
    <property type="match status" value="1"/>
</dbReference>
<evidence type="ECO:0000256" key="9">
    <source>
        <dbReference type="PROSITE-ProRule" id="PRU00182"/>
    </source>
</evidence>
<dbReference type="InterPro" id="IPR036318">
    <property type="entry name" value="FAD-bd_PCMH-like_sf"/>
</dbReference>
<feature type="compositionally biased region" description="Low complexity" evidence="10">
    <location>
        <begin position="230"/>
        <end position="246"/>
    </location>
</feature>
<dbReference type="InterPro" id="IPR006145">
    <property type="entry name" value="PsdUridine_synth_RsuA/RluA"/>
</dbReference>
<dbReference type="SMART" id="SM00363">
    <property type="entry name" value="S4"/>
    <property type="match status" value="1"/>
</dbReference>
<evidence type="ECO:0000256" key="10">
    <source>
        <dbReference type="SAM" id="MobiDB-lite"/>
    </source>
</evidence>
<proteinExistence type="inferred from homology"/>
<feature type="region of interest" description="Disordered" evidence="10">
    <location>
        <begin position="1176"/>
        <end position="1212"/>
    </location>
</feature>
<dbReference type="Gene3D" id="3.30.2350.10">
    <property type="entry name" value="Pseudouridine synthase"/>
    <property type="match status" value="1"/>
</dbReference>
<comment type="cofactor">
    <cofactor evidence="2">
        <name>FAD</name>
        <dbReference type="ChEBI" id="CHEBI:57692"/>
    </cofactor>
</comment>
<dbReference type="GO" id="GO:0009982">
    <property type="term" value="F:pseudouridine synthase activity"/>
    <property type="evidence" value="ECO:0007669"/>
    <property type="project" value="InterPro"/>
</dbReference>
<dbReference type="Pfam" id="PF08031">
    <property type="entry name" value="BBE"/>
    <property type="match status" value="1"/>
</dbReference>
<comment type="catalytic activity">
    <reaction evidence="1">
        <text>a uridine in RNA = a pseudouridine in RNA</text>
        <dbReference type="Rhea" id="RHEA:48348"/>
        <dbReference type="Rhea" id="RHEA-COMP:12068"/>
        <dbReference type="Rhea" id="RHEA-COMP:12069"/>
        <dbReference type="ChEBI" id="CHEBI:65314"/>
        <dbReference type="ChEBI" id="CHEBI:65315"/>
    </reaction>
</comment>
<dbReference type="Pfam" id="PF01565">
    <property type="entry name" value="FAD_binding_4"/>
    <property type="match status" value="1"/>
</dbReference>
<dbReference type="Gene3D" id="3.30.43.10">
    <property type="entry name" value="Uridine Diphospho-n-acetylenolpyruvylglucosamine Reductase, domain 2"/>
    <property type="match status" value="1"/>
</dbReference>
<dbReference type="GO" id="GO:0001522">
    <property type="term" value="P:pseudouridine synthesis"/>
    <property type="evidence" value="ECO:0007669"/>
    <property type="project" value="InterPro"/>
</dbReference>
<keyword evidence="5" id="KW-0285">Flavoprotein</keyword>
<evidence type="ECO:0000256" key="7">
    <source>
        <dbReference type="ARBA" id="ARBA00023002"/>
    </source>
</evidence>
<dbReference type="Gene3D" id="3.10.290.10">
    <property type="entry name" value="RNA-binding S4 domain"/>
    <property type="match status" value="1"/>
</dbReference>
<dbReference type="InterPro" id="IPR006094">
    <property type="entry name" value="Oxid_FAD_bind_N"/>
</dbReference>
<dbReference type="GO" id="GO:0071949">
    <property type="term" value="F:FAD binding"/>
    <property type="evidence" value="ECO:0007669"/>
    <property type="project" value="InterPro"/>
</dbReference>
<dbReference type="OrthoDB" id="407275at2759"/>
<dbReference type="PANTHER" id="PTHR42973:SF39">
    <property type="entry name" value="FAD-BINDING PCMH-TYPE DOMAIN-CONTAINING PROTEIN"/>
    <property type="match status" value="1"/>
</dbReference>
<dbReference type="InterPro" id="IPR020103">
    <property type="entry name" value="PsdUridine_synth_cat_dom_sf"/>
</dbReference>
<comment type="similarity">
    <text evidence="4">Belongs to the pseudouridine synthase RluA family.</text>
</comment>
<dbReference type="Proteomes" id="UP000239899">
    <property type="component" value="Unassembled WGS sequence"/>
</dbReference>
<dbReference type="InterPro" id="IPR016166">
    <property type="entry name" value="FAD-bd_PCMH"/>
</dbReference>
<feature type="region of interest" description="Disordered" evidence="10">
    <location>
        <begin position="201"/>
        <end position="275"/>
    </location>
</feature>
<dbReference type="InterPro" id="IPR002942">
    <property type="entry name" value="S4_RNA-bd"/>
</dbReference>
<dbReference type="STRING" id="3076.A0A2P6U251"/>
<dbReference type="AlphaFoldDB" id="A0A2P6U251"/>
<evidence type="ECO:0000313" key="14">
    <source>
        <dbReference type="Proteomes" id="UP000239899"/>
    </source>
</evidence>
<reference evidence="13 14" key="1">
    <citation type="journal article" date="2018" name="Plant J.">
        <title>Genome sequences of Chlorella sorokiniana UTEX 1602 and Micractinium conductrix SAG 241.80: implications to maltose excretion by a green alga.</title>
        <authorList>
            <person name="Arriola M.B."/>
            <person name="Velmurugan N."/>
            <person name="Zhang Y."/>
            <person name="Plunkett M.H."/>
            <person name="Hondzo H."/>
            <person name="Barney B.M."/>
        </authorList>
    </citation>
    <scope>NUCLEOTIDE SEQUENCE [LARGE SCALE GENOMIC DNA]</scope>
    <source>
        <strain evidence="14">UTEX 1602</strain>
    </source>
</reference>
<evidence type="ECO:0000256" key="2">
    <source>
        <dbReference type="ARBA" id="ARBA00001974"/>
    </source>
</evidence>
<keyword evidence="7" id="KW-0560">Oxidoreductase</keyword>
<evidence type="ECO:0000256" key="6">
    <source>
        <dbReference type="ARBA" id="ARBA00022827"/>
    </source>
</evidence>
<dbReference type="SUPFAM" id="SSF55174">
    <property type="entry name" value="Alpha-L RNA-binding motif"/>
    <property type="match status" value="1"/>
</dbReference>
<dbReference type="SUPFAM" id="SSF55120">
    <property type="entry name" value="Pseudouridine synthase"/>
    <property type="match status" value="1"/>
</dbReference>
<protein>
    <submittedName>
        <fullName evidence="13">RNA pseudouridine synthase chloroplastic</fullName>
    </submittedName>
</protein>
<keyword evidence="11" id="KW-1133">Transmembrane helix</keyword>
<dbReference type="PROSITE" id="PS01129">
    <property type="entry name" value="PSI_RLU"/>
    <property type="match status" value="1"/>
</dbReference>
<comment type="caution">
    <text evidence="13">The sequence shown here is derived from an EMBL/GenBank/DDBJ whole genome shotgun (WGS) entry which is preliminary data.</text>
</comment>
<keyword evidence="14" id="KW-1185">Reference proteome</keyword>
<dbReference type="Gene3D" id="3.30.465.10">
    <property type="match status" value="1"/>
</dbReference>
<evidence type="ECO:0000256" key="11">
    <source>
        <dbReference type="SAM" id="Phobius"/>
    </source>
</evidence>
<keyword evidence="6" id="KW-0274">FAD</keyword>
<dbReference type="InterPro" id="IPR050416">
    <property type="entry name" value="FAD-linked_Oxidoreductase"/>
</dbReference>
<sequence>MLRLAYAAQATGGMGRRAAARLASLQQLRPLQATATDQQASEQAAAKPQYELVVSLSDFDLKKSKLRLDAYLAAKLPAASRARLQASIKEGLVVVNGRQQAKASYGVKPGDVICCSVLPPPPLEAAPELLPLEIVYEDEHLLVINKAADMVMHPSPGHYSGTLVNALLHHCQLPAMQLGKGAAAPLSLEGAAAVAAAAAADDGSSCGNGSGGGGEAQPPAAAEKQHEQAEQQQDAAGSLASASLHSEQSELEEEDEEEGGFQLLPAGTAGTADGTVRPGIVHRLDKGTTGLLVVAKTDAAHLSLAQQFKDRTVSRSYVAITLGMPRPPEGRVATNIGRDLRDRKKMAAFAYASAHGRTAASNYRLLEPLAGGAAALVQWRLETGRTHQIRVHAKHIGHPLFADDTYSSLAAAGSIVGLAAVGGGPLAAAAKPNCTSTLDAQQAETARYLYELRNNRQKVCSPPDFVQDPAKAGLKFLQYCTEAAPTPGDTYVNVTLQFVDSCNKDKPTKLTIQGLVRQCQAGGQAQDPLLQPWQEDSIKIAVQPVPPNYTCPAGLENITRDTEETNFTPMWEFDHLVENAMKYKLWPEQQAGAANGLPVCTGGTSYLTTSMVDSCYNNATGQYQGYGLIEWNDCTAKPQNQTFFASGTLLPRSECPWPMLLNSTAPNGEESGYDPAFDFTKPPAPAPAPTPAPSPLTGCFSDAALAFVDGSNPKALAKASQVWNKLNTTVALAVVWPTSAEQVAAAVKCARDAGVQAVPRGGGHSYQGYSVAAGAVTISLDLMNATTVAADQQTAVVQGGSRFGQLYFNVNNQTSGTKAAVGGTCPPVGAGALLGGGLGFLTRQHGLGCDSFISARMVDAEGNILTASADENSDLLAALCGAGNGNYGIVTDFTIKLWDLPPGNLTLAEFYAAKKDAKGQLAFLRWFQDSWTPSADPRIGVQVNPMGGDDGIAVTVQFSGNKKELEALLTADGLFSGAAKVGFSLAPKDVRYREMPWIDTVVYNAGYTAVKKPNDLLNFAAMEVYRPYFKLKSFFAMEALPDKALQAMLDWVPKVVHYGGYIEIDMLGPKSASSAIPANATGFVHRSALYSIQYGAEWDQESETANVLPLIEEIQATLNPYFAPERPAFINYLDVQIGPQPMTSYFGDNAGWLEAVKDKYDPTGFWSTNPLSIPGAGSSSDSVPAPAPDAAPADSPAPDSAPAPTPAPSSTAGSAAAGLGSVLLTAAVALLSVALMY</sequence>
<name>A0A2P6U251_CHLSO</name>
<comment type="similarity">
    <text evidence="3">Belongs to the oxygen-dependent FAD-linked oxidoreductase family.</text>
</comment>
<keyword evidence="9" id="KW-0694">RNA-binding</keyword>
<dbReference type="PANTHER" id="PTHR42973">
    <property type="entry name" value="BINDING OXIDOREDUCTASE, PUTATIVE (AFU_ORTHOLOGUE AFUA_1G17690)-RELATED"/>
    <property type="match status" value="1"/>
</dbReference>
<dbReference type="PROSITE" id="PS51387">
    <property type="entry name" value="FAD_PCMH"/>
    <property type="match status" value="1"/>
</dbReference>
<evidence type="ECO:0000256" key="4">
    <source>
        <dbReference type="ARBA" id="ARBA00010876"/>
    </source>
</evidence>
<dbReference type="GO" id="GO:0016491">
    <property type="term" value="F:oxidoreductase activity"/>
    <property type="evidence" value="ECO:0007669"/>
    <property type="project" value="UniProtKB-KW"/>
</dbReference>
<dbReference type="SUPFAM" id="SSF56176">
    <property type="entry name" value="FAD-binding/transporter-associated domain-like"/>
    <property type="match status" value="1"/>
</dbReference>
<keyword evidence="8" id="KW-0413">Isomerase</keyword>
<dbReference type="InterPro" id="IPR016169">
    <property type="entry name" value="FAD-bd_PCMH_sub2"/>
</dbReference>
<feature type="transmembrane region" description="Helical" evidence="11">
    <location>
        <begin position="1215"/>
        <end position="1236"/>
    </location>
</feature>
<dbReference type="Pfam" id="PF00849">
    <property type="entry name" value="PseudoU_synth_2"/>
    <property type="match status" value="1"/>
</dbReference>
<accession>A0A2P6U251</accession>
<dbReference type="PROSITE" id="PS50889">
    <property type="entry name" value="S4"/>
    <property type="match status" value="1"/>
</dbReference>
<keyword evidence="11" id="KW-0812">Transmembrane</keyword>
<feature type="compositionally biased region" description="Acidic residues" evidence="10">
    <location>
        <begin position="249"/>
        <end position="259"/>
    </location>
</feature>
<evidence type="ECO:0000259" key="12">
    <source>
        <dbReference type="PROSITE" id="PS51387"/>
    </source>
</evidence>
<gene>
    <name evidence="13" type="ORF">C2E21_0800</name>
</gene>
<keyword evidence="11" id="KW-0472">Membrane</keyword>
<dbReference type="GO" id="GO:0003723">
    <property type="term" value="F:RNA binding"/>
    <property type="evidence" value="ECO:0007669"/>
    <property type="project" value="UniProtKB-KW"/>
</dbReference>
<evidence type="ECO:0000256" key="5">
    <source>
        <dbReference type="ARBA" id="ARBA00022630"/>
    </source>
</evidence>